<feature type="region of interest" description="Disordered" evidence="1">
    <location>
        <begin position="69"/>
        <end position="89"/>
    </location>
</feature>
<dbReference type="PROSITE" id="PS50102">
    <property type="entry name" value="RRM"/>
    <property type="match status" value="1"/>
</dbReference>
<evidence type="ECO:0000256" key="1">
    <source>
        <dbReference type="SAM" id="MobiDB-lite"/>
    </source>
</evidence>
<feature type="compositionally biased region" description="Basic residues" evidence="1">
    <location>
        <begin position="77"/>
        <end position="89"/>
    </location>
</feature>
<dbReference type="EMBL" id="UINC01133616">
    <property type="protein sequence ID" value="SVD16652.1"/>
    <property type="molecule type" value="Genomic_DNA"/>
</dbReference>
<dbReference type="InterPro" id="IPR035979">
    <property type="entry name" value="RBD_domain_sf"/>
</dbReference>
<dbReference type="Pfam" id="PF00076">
    <property type="entry name" value="RRM_1"/>
    <property type="match status" value="1"/>
</dbReference>
<dbReference type="InterPro" id="IPR000504">
    <property type="entry name" value="RRM_dom"/>
</dbReference>
<dbReference type="GO" id="GO:0003723">
    <property type="term" value="F:RNA binding"/>
    <property type="evidence" value="ECO:0007669"/>
    <property type="project" value="InterPro"/>
</dbReference>
<evidence type="ECO:0000313" key="3">
    <source>
        <dbReference type="EMBL" id="SVD16652.1"/>
    </source>
</evidence>
<organism evidence="3">
    <name type="scientific">marine metagenome</name>
    <dbReference type="NCBI Taxonomy" id="408172"/>
    <lineage>
        <taxon>unclassified sequences</taxon>
        <taxon>metagenomes</taxon>
        <taxon>ecological metagenomes</taxon>
    </lineage>
</organism>
<protein>
    <recommendedName>
        <fullName evidence="2">RRM domain-containing protein</fullName>
    </recommendedName>
</protein>
<sequence>MKIRIDDLAGDVTEDDLRTLFELFGAVAAVTIDTRRRWAQIDMPSKSAAREAIDGLNGQNLKGFDMTVAEMADRPPSRPKGKPRRGRRR</sequence>
<dbReference type="SUPFAM" id="SSF54928">
    <property type="entry name" value="RNA-binding domain, RBD"/>
    <property type="match status" value="1"/>
</dbReference>
<dbReference type="AlphaFoldDB" id="A0A382T4C4"/>
<evidence type="ECO:0000259" key="2">
    <source>
        <dbReference type="PROSITE" id="PS50102"/>
    </source>
</evidence>
<name>A0A382T4C4_9ZZZZ</name>
<feature type="domain" description="RRM" evidence="2">
    <location>
        <begin position="1"/>
        <end position="73"/>
    </location>
</feature>
<accession>A0A382T4C4</accession>
<proteinExistence type="predicted"/>
<dbReference type="Gene3D" id="3.30.70.330">
    <property type="match status" value="1"/>
</dbReference>
<dbReference type="InterPro" id="IPR012677">
    <property type="entry name" value="Nucleotide-bd_a/b_plait_sf"/>
</dbReference>
<dbReference type="CDD" id="cd00590">
    <property type="entry name" value="RRM_SF"/>
    <property type="match status" value="1"/>
</dbReference>
<gene>
    <name evidence="3" type="ORF">METZ01_LOCUS369506</name>
</gene>
<reference evidence="3" key="1">
    <citation type="submission" date="2018-05" db="EMBL/GenBank/DDBJ databases">
        <authorList>
            <person name="Lanie J.A."/>
            <person name="Ng W.-L."/>
            <person name="Kazmierczak K.M."/>
            <person name="Andrzejewski T.M."/>
            <person name="Davidsen T.M."/>
            <person name="Wayne K.J."/>
            <person name="Tettelin H."/>
            <person name="Glass J.I."/>
            <person name="Rusch D."/>
            <person name="Podicherti R."/>
            <person name="Tsui H.-C.T."/>
            <person name="Winkler M.E."/>
        </authorList>
    </citation>
    <scope>NUCLEOTIDE SEQUENCE</scope>
</reference>
<dbReference type="SMART" id="SM00360">
    <property type="entry name" value="RRM"/>
    <property type="match status" value="1"/>
</dbReference>